<accession>A0A453GF64</accession>
<dbReference type="STRING" id="200361.A0A453GF64"/>
<evidence type="ECO:0000313" key="3">
    <source>
        <dbReference type="Proteomes" id="UP000015105"/>
    </source>
</evidence>
<proteinExistence type="predicted"/>
<dbReference type="InterPro" id="IPR043502">
    <property type="entry name" value="DNA/RNA_pol_sf"/>
</dbReference>
<dbReference type="Gramene" id="AET3Gv20984200.2">
    <property type="protein sequence ID" value="AET3Gv20984200.2"/>
    <property type="gene ID" value="AET3Gv20984200"/>
</dbReference>
<protein>
    <recommendedName>
        <fullName evidence="1">Reverse transcriptase domain-containing protein</fullName>
    </recommendedName>
</protein>
<organism evidence="2 3">
    <name type="scientific">Aegilops tauschii subsp. strangulata</name>
    <name type="common">Goatgrass</name>
    <dbReference type="NCBI Taxonomy" id="200361"/>
    <lineage>
        <taxon>Eukaryota</taxon>
        <taxon>Viridiplantae</taxon>
        <taxon>Streptophyta</taxon>
        <taxon>Embryophyta</taxon>
        <taxon>Tracheophyta</taxon>
        <taxon>Spermatophyta</taxon>
        <taxon>Magnoliopsida</taxon>
        <taxon>Liliopsida</taxon>
        <taxon>Poales</taxon>
        <taxon>Poaceae</taxon>
        <taxon>BOP clade</taxon>
        <taxon>Pooideae</taxon>
        <taxon>Triticodae</taxon>
        <taxon>Triticeae</taxon>
        <taxon>Triticinae</taxon>
        <taxon>Aegilops</taxon>
    </lineage>
</organism>
<dbReference type="EnsemblPlants" id="AET3Gv20984200.2">
    <property type="protein sequence ID" value="AET3Gv20984200.2"/>
    <property type="gene ID" value="AET3Gv20984200"/>
</dbReference>
<dbReference type="SUPFAM" id="SSF56672">
    <property type="entry name" value="DNA/RNA polymerases"/>
    <property type="match status" value="1"/>
</dbReference>
<name>A0A453GF64_AEGTS</name>
<dbReference type="Proteomes" id="UP000015105">
    <property type="component" value="Chromosome 3D"/>
</dbReference>
<reference evidence="2" key="4">
    <citation type="submission" date="2019-03" db="UniProtKB">
        <authorList>
            <consortium name="EnsemblPlants"/>
        </authorList>
    </citation>
    <scope>IDENTIFICATION</scope>
</reference>
<dbReference type="CDD" id="cd01650">
    <property type="entry name" value="RT_nLTR_like"/>
    <property type="match status" value="1"/>
</dbReference>
<dbReference type="Pfam" id="PF00078">
    <property type="entry name" value="RVT_1"/>
    <property type="match status" value="1"/>
</dbReference>
<dbReference type="InterPro" id="IPR000477">
    <property type="entry name" value="RT_dom"/>
</dbReference>
<keyword evidence="3" id="KW-1185">Reference proteome</keyword>
<dbReference type="PANTHER" id="PTHR46890:SF48">
    <property type="entry name" value="RNA-DIRECTED DNA POLYMERASE"/>
    <property type="match status" value="1"/>
</dbReference>
<evidence type="ECO:0000259" key="1">
    <source>
        <dbReference type="PROSITE" id="PS50878"/>
    </source>
</evidence>
<dbReference type="AlphaFoldDB" id="A0A453GF64"/>
<dbReference type="PROSITE" id="PS50878">
    <property type="entry name" value="RT_POL"/>
    <property type="match status" value="1"/>
</dbReference>
<reference evidence="3" key="1">
    <citation type="journal article" date="2014" name="Science">
        <title>Ancient hybridizations among the ancestral genomes of bread wheat.</title>
        <authorList>
            <consortium name="International Wheat Genome Sequencing Consortium,"/>
            <person name="Marcussen T."/>
            <person name="Sandve S.R."/>
            <person name="Heier L."/>
            <person name="Spannagl M."/>
            <person name="Pfeifer M."/>
            <person name="Jakobsen K.S."/>
            <person name="Wulff B.B."/>
            <person name="Steuernagel B."/>
            <person name="Mayer K.F."/>
            <person name="Olsen O.A."/>
        </authorList>
    </citation>
    <scope>NUCLEOTIDE SEQUENCE [LARGE SCALE GENOMIC DNA]</scope>
    <source>
        <strain evidence="3">cv. AL8/78</strain>
    </source>
</reference>
<dbReference type="PANTHER" id="PTHR46890">
    <property type="entry name" value="NON-LTR RETROLELEMENT REVERSE TRANSCRIPTASE-LIKE PROTEIN-RELATED"/>
    <property type="match status" value="1"/>
</dbReference>
<sequence>MRALLEAKVSREEVKAALDHIGDLKAPGPDGMPSLVYKKYWYFMGDKVVDEVLSVLNGGRMPDGWNDTVVVLIPKVKSPTSIKDLRPISLCNVIYKLVSKVIANRLKLVLPEIISQNQSAFVPGRLITDNVLIAYELSHYLLNKKKGKEGIAAVKADMSKAYDRVEWDFLRAMLNKLGFGPRWIDLVMHCVTSVRYQIKVNGSLTEQFSPSRGLRQGDPNSSYLFVICAEGLSALLYEAEQERRITGVKICHNAPSLSHLLFADDSVMLLKAQQEEARELRKILDLYESCSGQCINLEKSAVMFSPNTSDATKAEVKNALHIQSESWNEKYLGLPVHVGRSRRKAFAFVKGALAGRVYGWKEKLIAKSGKETLVTTVAQAIPTFTMSCFYLTKSFCDELSSLIGNYWWSQ</sequence>
<reference evidence="2" key="3">
    <citation type="journal article" date="2017" name="Nature">
        <title>Genome sequence of the progenitor of the wheat D genome Aegilops tauschii.</title>
        <authorList>
            <person name="Luo M.C."/>
            <person name="Gu Y.Q."/>
            <person name="Puiu D."/>
            <person name="Wang H."/>
            <person name="Twardziok S.O."/>
            <person name="Deal K.R."/>
            <person name="Huo N."/>
            <person name="Zhu T."/>
            <person name="Wang L."/>
            <person name="Wang Y."/>
            <person name="McGuire P.E."/>
            <person name="Liu S."/>
            <person name="Long H."/>
            <person name="Ramasamy R.K."/>
            <person name="Rodriguez J.C."/>
            <person name="Van S.L."/>
            <person name="Yuan L."/>
            <person name="Wang Z."/>
            <person name="Xia Z."/>
            <person name="Xiao L."/>
            <person name="Anderson O.D."/>
            <person name="Ouyang S."/>
            <person name="Liang Y."/>
            <person name="Zimin A.V."/>
            <person name="Pertea G."/>
            <person name="Qi P."/>
            <person name="Bennetzen J.L."/>
            <person name="Dai X."/>
            <person name="Dawson M.W."/>
            <person name="Muller H.G."/>
            <person name="Kugler K."/>
            <person name="Rivarola-Duarte L."/>
            <person name="Spannagl M."/>
            <person name="Mayer K.F.X."/>
            <person name="Lu F.H."/>
            <person name="Bevan M.W."/>
            <person name="Leroy P."/>
            <person name="Li P."/>
            <person name="You F.M."/>
            <person name="Sun Q."/>
            <person name="Liu Z."/>
            <person name="Lyons E."/>
            <person name="Wicker T."/>
            <person name="Salzberg S.L."/>
            <person name="Devos K.M."/>
            <person name="Dvorak J."/>
        </authorList>
    </citation>
    <scope>NUCLEOTIDE SEQUENCE [LARGE SCALE GENOMIC DNA]</scope>
    <source>
        <strain evidence="2">cv. AL8/78</strain>
    </source>
</reference>
<reference evidence="2" key="5">
    <citation type="journal article" date="2021" name="G3 (Bethesda)">
        <title>Aegilops tauschii genome assembly Aet v5.0 features greater sequence contiguity and improved annotation.</title>
        <authorList>
            <person name="Wang L."/>
            <person name="Zhu T."/>
            <person name="Rodriguez J.C."/>
            <person name="Deal K.R."/>
            <person name="Dubcovsky J."/>
            <person name="McGuire P.E."/>
            <person name="Lux T."/>
            <person name="Spannagl M."/>
            <person name="Mayer K.F.X."/>
            <person name="Baldrich P."/>
            <person name="Meyers B.C."/>
            <person name="Huo N."/>
            <person name="Gu Y.Q."/>
            <person name="Zhou H."/>
            <person name="Devos K.M."/>
            <person name="Bennetzen J.L."/>
            <person name="Unver T."/>
            <person name="Budak H."/>
            <person name="Gulick P.J."/>
            <person name="Galiba G."/>
            <person name="Kalapos B."/>
            <person name="Nelson D.R."/>
            <person name="Li P."/>
            <person name="You F.M."/>
            <person name="Luo M.C."/>
            <person name="Dvorak J."/>
        </authorList>
    </citation>
    <scope>NUCLEOTIDE SEQUENCE [LARGE SCALE GENOMIC DNA]</scope>
    <source>
        <strain evidence="2">cv. AL8/78</strain>
    </source>
</reference>
<reference evidence="3" key="2">
    <citation type="journal article" date="2017" name="Nat. Plants">
        <title>The Aegilops tauschii genome reveals multiple impacts of transposons.</title>
        <authorList>
            <person name="Zhao G."/>
            <person name="Zou C."/>
            <person name="Li K."/>
            <person name="Wang K."/>
            <person name="Li T."/>
            <person name="Gao L."/>
            <person name="Zhang X."/>
            <person name="Wang H."/>
            <person name="Yang Z."/>
            <person name="Liu X."/>
            <person name="Jiang W."/>
            <person name="Mao L."/>
            <person name="Kong X."/>
            <person name="Jiao Y."/>
            <person name="Jia J."/>
        </authorList>
    </citation>
    <scope>NUCLEOTIDE SEQUENCE [LARGE SCALE GENOMIC DNA]</scope>
    <source>
        <strain evidence="3">cv. AL8/78</strain>
    </source>
</reference>
<evidence type="ECO:0000313" key="2">
    <source>
        <dbReference type="EnsemblPlants" id="AET3Gv20984200.2"/>
    </source>
</evidence>
<dbReference type="InterPro" id="IPR052343">
    <property type="entry name" value="Retrotransposon-Effector_Assoc"/>
</dbReference>
<feature type="domain" description="Reverse transcriptase" evidence="1">
    <location>
        <begin position="54"/>
        <end position="336"/>
    </location>
</feature>